<protein>
    <submittedName>
        <fullName evidence="3">Integrase, catalytic core domain protein</fullName>
    </submittedName>
</protein>
<accession>T1BRE7</accession>
<name>T1BRE7_9ZZZZ</name>
<reference evidence="3" key="1">
    <citation type="submission" date="2013-08" db="EMBL/GenBank/DDBJ databases">
        <authorList>
            <person name="Mendez C."/>
            <person name="Richter M."/>
            <person name="Ferrer M."/>
            <person name="Sanchez J."/>
        </authorList>
    </citation>
    <scope>NUCLEOTIDE SEQUENCE</scope>
</reference>
<evidence type="ECO:0000259" key="2">
    <source>
        <dbReference type="Pfam" id="PF13683"/>
    </source>
</evidence>
<reference evidence="3" key="2">
    <citation type="journal article" date="2014" name="ISME J.">
        <title>Microbial stratification in low pH oxic and suboxic macroscopic growths along an acid mine drainage.</title>
        <authorList>
            <person name="Mendez-Garcia C."/>
            <person name="Mesa V."/>
            <person name="Sprenger R.R."/>
            <person name="Richter M."/>
            <person name="Diez M.S."/>
            <person name="Solano J."/>
            <person name="Bargiela R."/>
            <person name="Golyshina O.V."/>
            <person name="Manteca A."/>
            <person name="Ramos J.L."/>
            <person name="Gallego J.R."/>
            <person name="Llorente I."/>
            <person name="Martins Dos Santos V.A."/>
            <person name="Jensen O.N."/>
            <person name="Pelaez A.I."/>
            <person name="Sanchez J."/>
            <person name="Ferrer M."/>
        </authorList>
    </citation>
    <scope>NUCLEOTIDE SEQUENCE</scope>
</reference>
<gene>
    <name evidence="3" type="ORF">B1B_02112</name>
</gene>
<dbReference type="InterPro" id="IPR001584">
    <property type="entry name" value="Integrase_cat-core"/>
</dbReference>
<dbReference type="EMBL" id="AUZY01001247">
    <property type="protein sequence ID" value="EQD75461.1"/>
    <property type="molecule type" value="Genomic_DNA"/>
</dbReference>
<dbReference type="Pfam" id="PF13683">
    <property type="entry name" value="rve_3"/>
    <property type="match status" value="1"/>
</dbReference>
<dbReference type="GO" id="GO:0015074">
    <property type="term" value="P:DNA integration"/>
    <property type="evidence" value="ECO:0007669"/>
    <property type="project" value="InterPro"/>
</dbReference>
<dbReference type="InterPro" id="IPR012337">
    <property type="entry name" value="RNaseH-like_sf"/>
</dbReference>
<feature type="region of interest" description="Disordered" evidence="1">
    <location>
        <begin position="63"/>
        <end position="94"/>
    </location>
</feature>
<organism evidence="3">
    <name type="scientific">mine drainage metagenome</name>
    <dbReference type="NCBI Taxonomy" id="410659"/>
    <lineage>
        <taxon>unclassified sequences</taxon>
        <taxon>metagenomes</taxon>
        <taxon>ecological metagenomes</taxon>
    </lineage>
</organism>
<evidence type="ECO:0000256" key="1">
    <source>
        <dbReference type="SAM" id="MobiDB-lite"/>
    </source>
</evidence>
<comment type="caution">
    <text evidence="3">The sequence shown here is derived from an EMBL/GenBank/DDBJ whole genome shotgun (WGS) entry which is preliminary data.</text>
</comment>
<proteinExistence type="predicted"/>
<dbReference type="SUPFAM" id="SSF53098">
    <property type="entry name" value="Ribonuclease H-like"/>
    <property type="match status" value="1"/>
</dbReference>
<sequence>MATRKRRPEDNGMMESWNGHFKQDYLWIQGPMTFLETRQVVDEGVVDHNPQRTHSSLEYLTLSEYAERKREDSEHERNDLRSVAAQPSPNPILR</sequence>
<feature type="domain" description="Integrase catalytic" evidence="2">
    <location>
        <begin position="3"/>
        <end position="61"/>
    </location>
</feature>
<feature type="compositionally biased region" description="Basic and acidic residues" evidence="1">
    <location>
        <begin position="65"/>
        <end position="80"/>
    </location>
</feature>
<evidence type="ECO:0000313" key="3">
    <source>
        <dbReference type="EMBL" id="EQD75461.1"/>
    </source>
</evidence>
<dbReference type="AlphaFoldDB" id="T1BRE7"/>